<comment type="similarity">
    <text evidence="1">Belongs to the 'phage' integrase family.</text>
</comment>
<dbReference type="Gene3D" id="1.10.150.130">
    <property type="match status" value="1"/>
</dbReference>
<dbReference type="Pfam" id="PF00589">
    <property type="entry name" value="Phage_integrase"/>
    <property type="match status" value="1"/>
</dbReference>
<evidence type="ECO:0000256" key="3">
    <source>
        <dbReference type="ARBA" id="ARBA00023172"/>
    </source>
</evidence>
<sequence>MKSRLAFSLLFWLETSRVQNGTAPIIARITVNGKRSNISLQRKVEIARWSKSRSRATGSSQESIKLNRFLDQFQIDIYETFDQLVKEKAHISPQSIKARYLGQDSQEYSLLDLVEYHNEKMTVSLTHGTLKNYYTTHKYIKLFLKNKMNTDDLNLSQLSFRFLIDFENYLRSHTPTDHQRKMENNTVMKHIQRLRKMVTMAYKMEWLAKDPFVKFKPTYVRNEREFLSDQELQGIIEKQFRIERLNLVKDLFVFACYTGLSYIDLIKLKMDNISLGIDGNKWIITNRQKTNNRVKIPLLDIPQQLIDKYCDHPKSVSNGTLFPKMSNQKLNSYLKEISDLCGITKNLTFHIARHTFATTVTLSNGVPIETVSKLLGHSKIATTQIYARVLEHKVSHDMANLRAVLEDAKENQTTKNQESKSQQII</sequence>
<protein>
    <submittedName>
        <fullName evidence="5">Transposase</fullName>
    </submittedName>
</protein>
<name>W8VW77_9FLAO</name>
<feature type="domain" description="Tyr recombinase" evidence="4">
    <location>
        <begin position="222"/>
        <end position="406"/>
    </location>
</feature>
<dbReference type="InterPro" id="IPR011010">
    <property type="entry name" value="DNA_brk_join_enz"/>
</dbReference>
<gene>
    <name evidence="5" type="ORF">NMS_2079</name>
</gene>
<dbReference type="InterPro" id="IPR035386">
    <property type="entry name" value="Arm-DNA-bind_5"/>
</dbReference>
<dbReference type="InterPro" id="IPR050090">
    <property type="entry name" value="Tyrosine_recombinase_XerCD"/>
</dbReference>
<keyword evidence="3" id="KW-0233">DNA recombination</keyword>
<dbReference type="PROSITE" id="PS51898">
    <property type="entry name" value="TYR_RECOMBINASE"/>
    <property type="match status" value="1"/>
</dbReference>
<dbReference type="Gene3D" id="1.10.443.10">
    <property type="entry name" value="Intergrase catalytic core"/>
    <property type="match status" value="1"/>
</dbReference>
<evidence type="ECO:0000259" key="4">
    <source>
        <dbReference type="PROSITE" id="PS51898"/>
    </source>
</evidence>
<dbReference type="GO" id="GO:0003677">
    <property type="term" value="F:DNA binding"/>
    <property type="evidence" value="ECO:0007669"/>
    <property type="project" value="UniProtKB-KW"/>
</dbReference>
<dbReference type="PANTHER" id="PTHR30349">
    <property type="entry name" value="PHAGE INTEGRASE-RELATED"/>
    <property type="match status" value="1"/>
</dbReference>
<organism evidence="5 6">
    <name type="scientific">Nonlabens marinus S1-08</name>
    <dbReference type="NCBI Taxonomy" id="1454201"/>
    <lineage>
        <taxon>Bacteria</taxon>
        <taxon>Pseudomonadati</taxon>
        <taxon>Bacteroidota</taxon>
        <taxon>Flavobacteriia</taxon>
        <taxon>Flavobacteriales</taxon>
        <taxon>Flavobacteriaceae</taxon>
        <taxon>Nonlabens</taxon>
    </lineage>
</organism>
<dbReference type="PANTHER" id="PTHR30349:SF64">
    <property type="entry name" value="PROPHAGE INTEGRASE INTD-RELATED"/>
    <property type="match status" value="1"/>
</dbReference>
<dbReference type="InterPro" id="IPR025269">
    <property type="entry name" value="SAM-like_dom"/>
</dbReference>
<reference evidence="5 6" key="1">
    <citation type="journal article" date="2014" name="Proc. Natl. Acad. Sci. U.S.A.">
        <title>Functional characterization of flavobacteria rhodopsins reveals a unique class of light-driven chloride pump in bacteria.</title>
        <authorList>
            <person name="Yoshizawa S."/>
            <person name="Kumagai Y."/>
            <person name="Kim H."/>
            <person name="Ogura Y."/>
            <person name="Hayashi T."/>
            <person name="Iwasaki W."/>
            <person name="DeLong E.F."/>
            <person name="Kogure K."/>
        </authorList>
    </citation>
    <scope>NUCLEOTIDE SEQUENCE [LARGE SCALE GENOMIC DNA]</scope>
    <source>
        <strain evidence="5 6">S1-08</strain>
    </source>
</reference>
<dbReference type="OrthoDB" id="1098628at2"/>
<dbReference type="InterPro" id="IPR002104">
    <property type="entry name" value="Integrase_catalytic"/>
</dbReference>
<keyword evidence="2" id="KW-0238">DNA-binding</keyword>
<dbReference type="Proteomes" id="UP000031760">
    <property type="component" value="Chromosome"/>
</dbReference>
<proteinExistence type="inferred from homology"/>
<keyword evidence="6" id="KW-1185">Reference proteome</keyword>
<dbReference type="KEGG" id="nmf:NMS_2079"/>
<dbReference type="GO" id="GO:0015074">
    <property type="term" value="P:DNA integration"/>
    <property type="evidence" value="ECO:0007669"/>
    <property type="project" value="InterPro"/>
</dbReference>
<dbReference type="SUPFAM" id="SSF56349">
    <property type="entry name" value="DNA breaking-rejoining enzymes"/>
    <property type="match status" value="1"/>
</dbReference>
<dbReference type="AlphaFoldDB" id="W8VW77"/>
<dbReference type="CDD" id="cd01185">
    <property type="entry name" value="INTN1_C_like"/>
    <property type="match status" value="1"/>
</dbReference>
<dbReference type="InterPro" id="IPR010998">
    <property type="entry name" value="Integrase_recombinase_N"/>
</dbReference>
<evidence type="ECO:0000313" key="5">
    <source>
        <dbReference type="EMBL" id="BAO56088.1"/>
    </source>
</evidence>
<dbReference type="InterPro" id="IPR013762">
    <property type="entry name" value="Integrase-like_cat_sf"/>
</dbReference>
<dbReference type="HOGENOM" id="CLU_033139_2_0_10"/>
<evidence type="ECO:0000256" key="2">
    <source>
        <dbReference type="ARBA" id="ARBA00023125"/>
    </source>
</evidence>
<dbReference type="EMBL" id="AP014548">
    <property type="protein sequence ID" value="BAO56088.1"/>
    <property type="molecule type" value="Genomic_DNA"/>
</dbReference>
<dbReference type="STRING" id="1454201.NMS_2079"/>
<dbReference type="Pfam" id="PF13102">
    <property type="entry name" value="Phage_int_SAM_5"/>
    <property type="match status" value="1"/>
</dbReference>
<dbReference type="GO" id="GO:0006310">
    <property type="term" value="P:DNA recombination"/>
    <property type="evidence" value="ECO:0007669"/>
    <property type="project" value="UniProtKB-KW"/>
</dbReference>
<dbReference type="Pfam" id="PF17293">
    <property type="entry name" value="Arm-DNA-bind_5"/>
    <property type="match status" value="1"/>
</dbReference>
<evidence type="ECO:0000256" key="1">
    <source>
        <dbReference type="ARBA" id="ARBA00008857"/>
    </source>
</evidence>
<evidence type="ECO:0000313" key="6">
    <source>
        <dbReference type="Proteomes" id="UP000031760"/>
    </source>
</evidence>
<accession>W8VW77</accession>
<dbReference type="RefSeq" id="WP_041496576.1">
    <property type="nucleotide sequence ID" value="NZ_AP014548.1"/>
</dbReference>